<organism evidence="1 2">
    <name type="scientific">Acinetobacter phage vB_Api_3043-K38</name>
    <dbReference type="NCBI Taxonomy" id="2862717"/>
    <lineage>
        <taxon>Viruses</taxon>
        <taxon>Duplodnaviria</taxon>
        <taxon>Heunggongvirae</taxon>
        <taxon>Uroviricota</taxon>
        <taxon>Caudoviricetes</taxon>
        <taxon>Autographivirales</taxon>
        <taxon>Autoscriptoviridae</taxon>
        <taxon>Beijerinckvirinae</taxon>
        <taxon>Friunavirus</taxon>
        <taxon>Friunavirus 3043K38</taxon>
    </lineage>
</organism>
<reference evidence="1" key="1">
    <citation type="submission" date="2021-07" db="EMBL/GenBank/DDBJ databases">
        <authorList>
            <person name="Oliveira H."/>
            <person name="Save J."/>
            <person name="Marchet A."/>
            <person name="Resch G."/>
        </authorList>
    </citation>
    <scope>NUCLEOTIDE SEQUENCE</scope>
</reference>
<proteinExistence type="predicted"/>
<gene>
    <name evidence="1" type="ORF">3043_53</name>
</gene>
<sequence length="63" mass="7371">MGTCYMLQYFNYKHLPEHLQEVSKPFHDLAHQLVSTRGNRVELEHALRKLLESKDCAVRSMLG</sequence>
<protein>
    <submittedName>
        <fullName evidence="1">Uncharacterized protein</fullName>
    </submittedName>
</protein>
<evidence type="ECO:0000313" key="1">
    <source>
        <dbReference type="EMBL" id="QYC50683.1"/>
    </source>
</evidence>
<dbReference type="Proteomes" id="UP000826303">
    <property type="component" value="Segment"/>
</dbReference>
<name>A0AC61N8V8_9CAUD</name>
<dbReference type="EMBL" id="MZ593174">
    <property type="protein sequence ID" value="QYC50683.1"/>
    <property type="molecule type" value="Genomic_DNA"/>
</dbReference>
<keyword evidence="2" id="KW-1185">Reference proteome</keyword>
<evidence type="ECO:0000313" key="2">
    <source>
        <dbReference type="Proteomes" id="UP000826303"/>
    </source>
</evidence>
<accession>A0AC61N8V8</accession>